<dbReference type="Ensembl" id="ENSLCNT00005008967.1">
    <property type="protein sequence ID" value="ENSLCNP00005007985.1"/>
    <property type="gene ID" value="ENSLCNG00005005249.1"/>
</dbReference>
<comment type="subunit">
    <text evidence="5">Homohexamer. Associates with heptad repeats of HSF1 trimers and probably also HSF1 monomers, and with HSP70. Association with HSF1 trimers and HSP70 coincides with attenuation of heat shock response and the conversion of HSF1 trimer to monomer.</text>
</comment>
<dbReference type="Proteomes" id="UP000472241">
    <property type="component" value="Unplaced"/>
</dbReference>
<sequence length="78" mass="8797">VVETDPKAMQDLTLVVQTLLQQMQDKFQTVSYQIVGRIVGMTSHIDDLVENIVNVMTQAEMEELSHSNKSVIPLLQVK</sequence>
<dbReference type="InterPro" id="IPR009643">
    <property type="entry name" value="HS1-bd"/>
</dbReference>
<evidence type="ECO:0000313" key="8">
    <source>
        <dbReference type="Proteomes" id="UP000472241"/>
    </source>
</evidence>
<evidence type="ECO:0000256" key="4">
    <source>
        <dbReference type="ARBA" id="ARBA00037689"/>
    </source>
</evidence>
<evidence type="ECO:0000256" key="2">
    <source>
        <dbReference type="ARBA" id="ARBA00006349"/>
    </source>
</evidence>
<comment type="subcellular location">
    <subcellularLocation>
        <location evidence="1">Nucleus</location>
    </subcellularLocation>
</comment>
<evidence type="ECO:0000256" key="1">
    <source>
        <dbReference type="ARBA" id="ARBA00004123"/>
    </source>
</evidence>
<dbReference type="AlphaFoldDB" id="A0A667H9L7"/>
<dbReference type="PANTHER" id="PTHR19424:SF3">
    <property type="entry name" value="HEAT SHOCK FACTOR-BINDING PROTEIN 1"/>
    <property type="match status" value="1"/>
</dbReference>
<dbReference type="GO" id="GO:0005634">
    <property type="term" value="C:nucleus"/>
    <property type="evidence" value="ECO:0007669"/>
    <property type="project" value="UniProtKB-SubCell"/>
</dbReference>
<dbReference type="FunFam" id="1.20.5.430:FF:000002">
    <property type="entry name" value="Heat shock factor-binding protein 1"/>
    <property type="match status" value="1"/>
</dbReference>
<dbReference type="PANTHER" id="PTHR19424">
    <property type="entry name" value="HEAT SHOCK FACTOR BINDING PROTEIN 1"/>
    <property type="match status" value="1"/>
</dbReference>
<comment type="similarity">
    <text evidence="2">Belongs to the HSBP1 family.</text>
</comment>
<evidence type="ECO:0000313" key="7">
    <source>
        <dbReference type="Ensembl" id="ENSLCNP00005007985.1"/>
    </source>
</evidence>
<dbReference type="GO" id="GO:0005829">
    <property type="term" value="C:cytosol"/>
    <property type="evidence" value="ECO:0007669"/>
    <property type="project" value="TreeGrafter"/>
</dbReference>
<name>A0A667H9L7_LYNCA</name>
<reference evidence="7" key="2">
    <citation type="submission" date="2025-09" db="UniProtKB">
        <authorList>
            <consortium name="Ensembl"/>
        </authorList>
    </citation>
    <scope>IDENTIFICATION</scope>
</reference>
<dbReference type="GO" id="GO:0070370">
    <property type="term" value="P:cellular heat acclimation"/>
    <property type="evidence" value="ECO:0007669"/>
    <property type="project" value="TreeGrafter"/>
</dbReference>
<dbReference type="Gene3D" id="1.20.5.430">
    <property type="match status" value="1"/>
</dbReference>
<comment type="function">
    <text evidence="4">Negative regulator of the heat shock response. Negatively affects HSF1 DNA-binding activity. May have a role in the suppression of the activation of the stress response during the aging process.</text>
</comment>
<reference evidence="7" key="1">
    <citation type="submission" date="2025-08" db="UniProtKB">
        <authorList>
            <consortium name="Ensembl"/>
        </authorList>
    </citation>
    <scope>IDENTIFICATION</scope>
</reference>
<evidence type="ECO:0000256" key="3">
    <source>
        <dbReference type="ARBA" id="ARBA00023242"/>
    </source>
</evidence>
<evidence type="ECO:0000256" key="6">
    <source>
        <dbReference type="ARBA" id="ARBA00039223"/>
    </source>
</evidence>
<accession>A0A667H9L7</accession>
<evidence type="ECO:0000256" key="5">
    <source>
        <dbReference type="ARBA" id="ARBA00038772"/>
    </source>
</evidence>
<dbReference type="Pfam" id="PF06825">
    <property type="entry name" value="HSBP1"/>
    <property type="match status" value="1"/>
</dbReference>
<protein>
    <recommendedName>
        <fullName evidence="6">Heat shock factor-binding protein 1</fullName>
    </recommendedName>
</protein>
<keyword evidence="3" id="KW-0539">Nucleus</keyword>
<proteinExistence type="inferred from homology"/>
<dbReference type="GO" id="GO:0003714">
    <property type="term" value="F:transcription corepressor activity"/>
    <property type="evidence" value="ECO:0007669"/>
    <property type="project" value="InterPro"/>
</dbReference>
<keyword evidence="8" id="KW-1185">Reference proteome</keyword>
<organism evidence="7 8">
    <name type="scientific">Lynx canadensis</name>
    <name type="common">Canada lynx</name>
    <name type="synonym">Felis canadensis</name>
    <dbReference type="NCBI Taxonomy" id="61383"/>
    <lineage>
        <taxon>Eukaryota</taxon>
        <taxon>Metazoa</taxon>
        <taxon>Chordata</taxon>
        <taxon>Craniata</taxon>
        <taxon>Vertebrata</taxon>
        <taxon>Euteleostomi</taxon>
        <taxon>Mammalia</taxon>
        <taxon>Eutheria</taxon>
        <taxon>Laurasiatheria</taxon>
        <taxon>Carnivora</taxon>
        <taxon>Feliformia</taxon>
        <taxon>Felidae</taxon>
        <taxon>Felinae</taxon>
        <taxon>Lynx</taxon>
    </lineage>
</organism>